<dbReference type="AlphaFoldDB" id="A0A7S1S260"/>
<sequence length="248" mass="27445">MAQSGSLRTARLLFGALAVASAHDGTGLVQVGVSVVSPWQSRDACTCLGWKAVYVTGTAKPGDAKEWLPHGDYHPYRDIEENYCLKFDYSSHTVEKFTWCYVPASCGNLQGGRAVNARVSWKVCNAEQDTLMAELPPREMIKLITESGWLKDPTLLPVLSYPYHTEKWDDVSAFYGQPGNPIEPQMKEKMQRLRDSKTPTVICDSLDAWGNGNPDACGPPNSLKLVYGEEVWEFPHFGVPVCKQGCKA</sequence>
<protein>
    <submittedName>
        <fullName evidence="2">Uncharacterized protein</fullName>
    </submittedName>
</protein>
<evidence type="ECO:0000256" key="1">
    <source>
        <dbReference type="SAM" id="SignalP"/>
    </source>
</evidence>
<gene>
    <name evidence="2" type="ORF">ACAT0790_LOCUS57757</name>
</gene>
<name>A0A7S1S260_ALECA</name>
<dbReference type="EMBL" id="HBGE01097025">
    <property type="protein sequence ID" value="CAD9180985.1"/>
    <property type="molecule type" value="Transcribed_RNA"/>
</dbReference>
<keyword evidence="1" id="KW-0732">Signal</keyword>
<feature type="chain" id="PRO_5030806178" evidence="1">
    <location>
        <begin position="23"/>
        <end position="248"/>
    </location>
</feature>
<evidence type="ECO:0000313" key="2">
    <source>
        <dbReference type="EMBL" id="CAD9180985.1"/>
    </source>
</evidence>
<proteinExistence type="predicted"/>
<reference evidence="2" key="1">
    <citation type="submission" date="2021-01" db="EMBL/GenBank/DDBJ databases">
        <authorList>
            <person name="Corre E."/>
            <person name="Pelletier E."/>
            <person name="Niang G."/>
            <person name="Scheremetjew M."/>
            <person name="Finn R."/>
            <person name="Kale V."/>
            <person name="Holt S."/>
            <person name="Cochrane G."/>
            <person name="Meng A."/>
            <person name="Brown T."/>
            <person name="Cohen L."/>
        </authorList>
    </citation>
    <scope>NUCLEOTIDE SEQUENCE</scope>
    <source>
        <strain evidence="2">OF101</strain>
    </source>
</reference>
<accession>A0A7S1S260</accession>
<feature type="signal peptide" evidence="1">
    <location>
        <begin position="1"/>
        <end position="22"/>
    </location>
</feature>
<organism evidence="2">
    <name type="scientific">Alexandrium catenella</name>
    <name type="common">Red tide dinoflagellate</name>
    <name type="synonym">Gonyaulax catenella</name>
    <dbReference type="NCBI Taxonomy" id="2925"/>
    <lineage>
        <taxon>Eukaryota</taxon>
        <taxon>Sar</taxon>
        <taxon>Alveolata</taxon>
        <taxon>Dinophyceae</taxon>
        <taxon>Gonyaulacales</taxon>
        <taxon>Pyrocystaceae</taxon>
        <taxon>Alexandrium</taxon>
    </lineage>
</organism>